<evidence type="ECO:0000256" key="2">
    <source>
        <dbReference type="ARBA" id="ARBA00006966"/>
    </source>
</evidence>
<dbReference type="InterPro" id="IPR015424">
    <property type="entry name" value="PyrdxlP-dep_Trfase"/>
</dbReference>
<dbReference type="Gene3D" id="3.40.640.10">
    <property type="entry name" value="Type I PLP-dependent aspartate aminotransferase-like (Major domain)"/>
    <property type="match status" value="1"/>
</dbReference>
<proteinExistence type="inferred from homology"/>
<dbReference type="AlphaFoldDB" id="A0A160VAI1"/>
<reference evidence="5" key="1">
    <citation type="submission" date="2015-10" db="EMBL/GenBank/DDBJ databases">
        <authorList>
            <person name="Gilbert D.G."/>
        </authorList>
    </citation>
    <scope>NUCLEOTIDE SEQUENCE</scope>
</reference>
<name>A0A160VAI1_9ZZZZ</name>
<dbReference type="PANTHER" id="PTHR48097">
    <property type="entry name" value="L-THREONINE ALDOLASE-RELATED"/>
    <property type="match status" value="1"/>
</dbReference>
<evidence type="ECO:0000313" key="5">
    <source>
        <dbReference type="EMBL" id="CUV02978.1"/>
    </source>
</evidence>
<protein>
    <submittedName>
        <fullName evidence="5">Low-specificity L-threonine aldolase</fullName>
        <ecNumber evidence="5">4.1.2.5</ecNumber>
    </submittedName>
</protein>
<dbReference type="InterPro" id="IPR001597">
    <property type="entry name" value="ArAA_b-elim_lyase/Thr_aldolase"/>
</dbReference>
<feature type="domain" description="Aromatic amino acid beta-eliminating lyase/threonine aldolase" evidence="4">
    <location>
        <begin position="2"/>
        <end position="168"/>
    </location>
</feature>
<dbReference type="GO" id="GO:0008732">
    <property type="term" value="F:L-allo-threonine aldolase activity"/>
    <property type="evidence" value="ECO:0007669"/>
    <property type="project" value="TreeGrafter"/>
</dbReference>
<dbReference type="PANTHER" id="PTHR48097:SF9">
    <property type="entry name" value="L-THREONINE ALDOLASE"/>
    <property type="match status" value="1"/>
</dbReference>
<dbReference type="EMBL" id="FAXA01000338">
    <property type="protein sequence ID" value="CUV02978.1"/>
    <property type="molecule type" value="Genomic_DNA"/>
</dbReference>
<keyword evidence="5" id="KW-0456">Lyase</keyword>
<comment type="similarity">
    <text evidence="2">Belongs to the threonine aldolase family.</text>
</comment>
<dbReference type="GO" id="GO:0005829">
    <property type="term" value="C:cytosol"/>
    <property type="evidence" value="ECO:0007669"/>
    <property type="project" value="TreeGrafter"/>
</dbReference>
<dbReference type="EC" id="4.1.2.5" evidence="5"/>
<gene>
    <name evidence="5" type="ORF">MGWOODY_Clf2799</name>
</gene>
<organism evidence="5">
    <name type="scientific">hydrothermal vent metagenome</name>
    <dbReference type="NCBI Taxonomy" id="652676"/>
    <lineage>
        <taxon>unclassified sequences</taxon>
        <taxon>metagenomes</taxon>
        <taxon>ecological metagenomes</taxon>
    </lineage>
</organism>
<evidence type="ECO:0000256" key="3">
    <source>
        <dbReference type="ARBA" id="ARBA00022898"/>
    </source>
</evidence>
<evidence type="ECO:0000256" key="1">
    <source>
        <dbReference type="ARBA" id="ARBA00001933"/>
    </source>
</evidence>
<sequence>MEELEQAIAESTAGRVVNPIGTVMIESPVRRQMGQVVPFQKMKAMTDLCRNHGIGTHLDGARLYMMSAASGISLRDYSDLFDTVYVSLYKYFGAPYGGVLAGDAELIDGMFHTRRMFGGGLASSYFAAALALQGTDGFEERFGAALQQGRDLVQRLNSLPGMETREFDHGSNIFPLIFAADVNTEKVIESLSRNQVFLYPDDGTDRITRLTVNTTILRQSNDAIFEAFESALKAG</sequence>
<dbReference type="GO" id="GO:0006567">
    <property type="term" value="P:L-threonine catabolic process"/>
    <property type="evidence" value="ECO:0007669"/>
    <property type="project" value="TreeGrafter"/>
</dbReference>
<comment type="cofactor">
    <cofactor evidence="1">
        <name>pyridoxal 5'-phosphate</name>
        <dbReference type="ChEBI" id="CHEBI:597326"/>
    </cofactor>
</comment>
<evidence type="ECO:0000259" key="4">
    <source>
        <dbReference type="Pfam" id="PF01212"/>
    </source>
</evidence>
<dbReference type="InterPro" id="IPR015421">
    <property type="entry name" value="PyrdxlP-dep_Trfase_major"/>
</dbReference>
<dbReference type="SUPFAM" id="SSF53383">
    <property type="entry name" value="PLP-dependent transferases"/>
    <property type="match status" value="1"/>
</dbReference>
<keyword evidence="3" id="KW-0663">Pyridoxal phosphate</keyword>
<dbReference type="GO" id="GO:0006545">
    <property type="term" value="P:glycine biosynthetic process"/>
    <property type="evidence" value="ECO:0007669"/>
    <property type="project" value="TreeGrafter"/>
</dbReference>
<accession>A0A160VAI1</accession>
<dbReference type="Pfam" id="PF01212">
    <property type="entry name" value="Beta_elim_lyase"/>
    <property type="match status" value="1"/>
</dbReference>